<keyword evidence="1" id="KW-1133">Transmembrane helix</keyword>
<feature type="transmembrane region" description="Helical" evidence="1">
    <location>
        <begin position="133"/>
        <end position="151"/>
    </location>
</feature>
<evidence type="ECO:0000256" key="1">
    <source>
        <dbReference type="SAM" id="Phobius"/>
    </source>
</evidence>
<dbReference type="Proteomes" id="UP001202550">
    <property type="component" value="Unassembled WGS sequence"/>
</dbReference>
<keyword evidence="1" id="KW-0472">Membrane</keyword>
<reference evidence="2 3" key="1">
    <citation type="submission" date="2022-05" db="EMBL/GenBank/DDBJ databases">
        <title>Seasonal and diel survey of microbial diversity of the Tyrrhenian coast.</title>
        <authorList>
            <person name="Gattoni G."/>
            <person name="Corral P."/>
        </authorList>
    </citation>
    <scope>NUCLEOTIDE SEQUENCE [LARGE SCALE GENOMIC DNA]</scope>
    <source>
        <strain evidence="2 3">V10</strain>
    </source>
</reference>
<comment type="caution">
    <text evidence="2">The sequence shown here is derived from an EMBL/GenBank/DDBJ whole genome shotgun (WGS) entry which is preliminary data.</text>
</comment>
<gene>
    <name evidence="2" type="ORF">M3N55_05680</name>
</gene>
<accession>A0ABT0M021</accession>
<dbReference type="RefSeq" id="WP_249057268.1">
    <property type="nucleotide sequence ID" value="NZ_JALZWP010000004.1"/>
</dbReference>
<evidence type="ECO:0000313" key="3">
    <source>
        <dbReference type="Proteomes" id="UP001202550"/>
    </source>
</evidence>
<protein>
    <submittedName>
        <fullName evidence="2">YIP1 family protein</fullName>
    </submittedName>
</protein>
<feature type="transmembrane region" description="Helical" evidence="1">
    <location>
        <begin position="31"/>
        <end position="49"/>
    </location>
</feature>
<dbReference type="EMBL" id="JALZWP010000004">
    <property type="protein sequence ID" value="MCL1628214.1"/>
    <property type="molecule type" value="Genomic_DNA"/>
</dbReference>
<name>A0ABT0M021_9RHOB</name>
<feature type="transmembrane region" description="Helical" evidence="1">
    <location>
        <begin position="102"/>
        <end position="121"/>
    </location>
</feature>
<evidence type="ECO:0000313" key="2">
    <source>
        <dbReference type="EMBL" id="MCL1628214.1"/>
    </source>
</evidence>
<keyword evidence="1" id="KW-0812">Transmembrane</keyword>
<keyword evidence="3" id="KW-1185">Reference proteome</keyword>
<feature type="transmembrane region" description="Helical" evidence="1">
    <location>
        <begin position="69"/>
        <end position="90"/>
    </location>
</feature>
<sequence length="165" mass="17690">MSLTLNILRSYREPDRVVRGLAQGDLREPQVMFFALLACALIFVAQWPGLSRAATIDPSVTFEQRMGGAMFGIMFLLPLILYGCAALLKLGLRVAGHVVPGILTRLALFWSLLVVTPLMLFQGGVSAFLGSGPVSQGLGFVVLLVFLYILVKSVSAVRAVAQAPG</sequence>
<organism evidence="2 3">
    <name type="scientific">Roseinatronobacter domitianus</name>
    <dbReference type="NCBI Taxonomy" id="2940293"/>
    <lineage>
        <taxon>Bacteria</taxon>
        <taxon>Pseudomonadati</taxon>
        <taxon>Pseudomonadota</taxon>
        <taxon>Alphaproteobacteria</taxon>
        <taxon>Rhodobacterales</taxon>
        <taxon>Paracoccaceae</taxon>
        <taxon>Roseinatronobacter</taxon>
    </lineage>
</organism>
<proteinExistence type="predicted"/>